<name>A0A432XPH8_9GAMM</name>
<dbReference type="NCBIfam" id="TIGR00254">
    <property type="entry name" value="GGDEF"/>
    <property type="match status" value="1"/>
</dbReference>
<dbReference type="SMART" id="SM00052">
    <property type="entry name" value="EAL"/>
    <property type="match status" value="1"/>
</dbReference>
<evidence type="ECO:0000259" key="5">
    <source>
        <dbReference type="PROSITE" id="PS50887"/>
    </source>
</evidence>
<dbReference type="PROSITE" id="PS50112">
    <property type="entry name" value="PAS"/>
    <property type="match status" value="2"/>
</dbReference>
<evidence type="ECO:0000259" key="4">
    <source>
        <dbReference type="PROSITE" id="PS50883"/>
    </source>
</evidence>
<dbReference type="Pfam" id="PF13426">
    <property type="entry name" value="PAS_9"/>
    <property type="match status" value="1"/>
</dbReference>
<dbReference type="NCBIfam" id="TIGR00229">
    <property type="entry name" value="sensory_box"/>
    <property type="match status" value="2"/>
</dbReference>
<dbReference type="SMART" id="SM00091">
    <property type="entry name" value="PAS"/>
    <property type="match status" value="2"/>
</dbReference>
<protein>
    <submittedName>
        <fullName evidence="6">Uncharacterized protein</fullName>
    </submittedName>
</protein>
<dbReference type="SUPFAM" id="SSF55785">
    <property type="entry name" value="PYP-like sensor domain (PAS domain)"/>
    <property type="match status" value="2"/>
</dbReference>
<feature type="domain" description="EAL" evidence="4">
    <location>
        <begin position="917"/>
        <end position="1167"/>
    </location>
</feature>
<dbReference type="OrthoDB" id="6597954at2"/>
<dbReference type="InterPro" id="IPR000160">
    <property type="entry name" value="GGDEF_dom"/>
</dbReference>
<feature type="transmembrane region" description="Helical" evidence="1">
    <location>
        <begin position="203"/>
        <end position="222"/>
    </location>
</feature>
<feature type="transmembrane region" description="Helical" evidence="1">
    <location>
        <begin position="140"/>
        <end position="158"/>
    </location>
</feature>
<feature type="domain" description="PAS" evidence="2">
    <location>
        <begin position="494"/>
        <end position="564"/>
    </location>
</feature>
<feature type="transmembrane region" description="Helical" evidence="1">
    <location>
        <begin position="74"/>
        <end position="98"/>
    </location>
</feature>
<evidence type="ECO:0000256" key="1">
    <source>
        <dbReference type="SAM" id="Phobius"/>
    </source>
</evidence>
<organism evidence="6 7">
    <name type="scientific">Pseudidiomarina aquimaris</name>
    <dbReference type="NCBI Taxonomy" id="641841"/>
    <lineage>
        <taxon>Bacteria</taxon>
        <taxon>Pseudomonadati</taxon>
        <taxon>Pseudomonadota</taxon>
        <taxon>Gammaproteobacteria</taxon>
        <taxon>Alteromonadales</taxon>
        <taxon>Idiomarinaceae</taxon>
        <taxon>Pseudidiomarina</taxon>
    </lineage>
</organism>
<dbReference type="InterPro" id="IPR029787">
    <property type="entry name" value="Nucleotide_cyclase"/>
</dbReference>
<keyword evidence="1" id="KW-1133">Transmembrane helix</keyword>
<dbReference type="InterPro" id="IPR001610">
    <property type="entry name" value="PAC"/>
</dbReference>
<dbReference type="PROSITE" id="PS50113">
    <property type="entry name" value="PAC"/>
    <property type="match status" value="1"/>
</dbReference>
<dbReference type="CDD" id="cd01949">
    <property type="entry name" value="GGDEF"/>
    <property type="match status" value="1"/>
</dbReference>
<dbReference type="EMBL" id="PIPT01000001">
    <property type="protein sequence ID" value="RUO50582.1"/>
    <property type="molecule type" value="Genomic_DNA"/>
</dbReference>
<dbReference type="PANTHER" id="PTHR44757">
    <property type="entry name" value="DIGUANYLATE CYCLASE DGCP"/>
    <property type="match status" value="1"/>
</dbReference>
<dbReference type="SMART" id="SM00086">
    <property type="entry name" value="PAC"/>
    <property type="match status" value="2"/>
</dbReference>
<dbReference type="InterPro" id="IPR052155">
    <property type="entry name" value="Biofilm_reg_signaling"/>
</dbReference>
<feature type="transmembrane region" description="Helical" evidence="1">
    <location>
        <begin position="46"/>
        <end position="67"/>
    </location>
</feature>
<evidence type="ECO:0000259" key="3">
    <source>
        <dbReference type="PROSITE" id="PS50113"/>
    </source>
</evidence>
<gene>
    <name evidence="6" type="ORF">CWE21_00305</name>
</gene>
<dbReference type="AlphaFoldDB" id="A0A432XPH8"/>
<dbReference type="Pfam" id="PF08448">
    <property type="entry name" value="PAS_4"/>
    <property type="match status" value="1"/>
</dbReference>
<dbReference type="PANTHER" id="PTHR44757:SF2">
    <property type="entry name" value="BIOFILM ARCHITECTURE MAINTENANCE PROTEIN MBAA"/>
    <property type="match status" value="1"/>
</dbReference>
<dbReference type="CDD" id="cd01948">
    <property type="entry name" value="EAL"/>
    <property type="match status" value="1"/>
</dbReference>
<dbReference type="SMART" id="SM00267">
    <property type="entry name" value="GGDEF"/>
    <property type="match status" value="1"/>
</dbReference>
<proteinExistence type="predicted"/>
<dbReference type="Proteomes" id="UP000286678">
    <property type="component" value="Unassembled WGS sequence"/>
</dbReference>
<dbReference type="InterPro" id="IPR035965">
    <property type="entry name" value="PAS-like_dom_sf"/>
</dbReference>
<dbReference type="InterPro" id="IPR035919">
    <property type="entry name" value="EAL_sf"/>
</dbReference>
<dbReference type="Gene3D" id="3.30.70.270">
    <property type="match status" value="1"/>
</dbReference>
<feature type="domain" description="PAS" evidence="2">
    <location>
        <begin position="614"/>
        <end position="687"/>
    </location>
</feature>
<keyword evidence="7" id="KW-1185">Reference proteome</keyword>
<dbReference type="SUPFAM" id="SSF141868">
    <property type="entry name" value="EAL domain-like"/>
    <property type="match status" value="1"/>
</dbReference>
<dbReference type="PROSITE" id="PS50883">
    <property type="entry name" value="EAL"/>
    <property type="match status" value="1"/>
</dbReference>
<dbReference type="InterPro" id="IPR013656">
    <property type="entry name" value="PAS_4"/>
</dbReference>
<dbReference type="SUPFAM" id="SSF55073">
    <property type="entry name" value="Nucleotide cyclase"/>
    <property type="match status" value="1"/>
</dbReference>
<feature type="domain" description="GGDEF" evidence="5">
    <location>
        <begin position="776"/>
        <end position="908"/>
    </location>
</feature>
<evidence type="ECO:0000313" key="7">
    <source>
        <dbReference type="Proteomes" id="UP000286678"/>
    </source>
</evidence>
<dbReference type="InterPro" id="IPR043128">
    <property type="entry name" value="Rev_trsase/Diguanyl_cyclase"/>
</dbReference>
<dbReference type="InterPro" id="IPR001633">
    <property type="entry name" value="EAL_dom"/>
</dbReference>
<feature type="transmembrane region" description="Helical" evidence="1">
    <location>
        <begin position="7"/>
        <end position="34"/>
    </location>
</feature>
<dbReference type="Pfam" id="PF00990">
    <property type="entry name" value="GGDEF"/>
    <property type="match status" value="1"/>
</dbReference>
<dbReference type="Gene3D" id="3.20.20.450">
    <property type="entry name" value="EAL domain"/>
    <property type="match status" value="1"/>
</dbReference>
<sequence>MVYRRSLALSLVNVTLFVTISATFMFGLLGLLLNSYANPASAFERVISNTSGIVAIAVAFALFGLAAKKRKIQVTFAVIVILAALHSLLVNLSLTSILYLEFLDSIDAYFYPPVALTFILLGVALLLNPRQKVQRRWMRASAGFLIVLATIAIGVHFFDDGFALLGPHPPVTSLAALTMVLIGVSLLLASNHRVLLFDLNRNPAAWLTFAFVIAICSIWFQLSFNQIKSIRAEAIDTIEKVTKVRQQTIQVNLQILNRLRERWQQLGVSATSDFARFDAAAYLRDIPHYLGIHLIDSRGVPQWQQHRDGDQAYMAHISHPAVQAWLASDPDTITMSIPEDEFKLNRQPLGLLLMPVEQTAEQQFYLLVVFDLMRLVSPETRLLPEHLKIYAALSDERVLSFEADKPFNRNELSIAEAQLAIPNGAPLTLSVSMYSFDELISASNLRMVLALLGFMFCIAFLALAQQNRILRKHSDRLRTTQQRLHDQQWQMQLNEQQYRSLFAYHPDAVYSLDTDGLVTTANDAVLKILDVDLDSVIGTHFSAFIHPAERAKAEDNFQRTLAGETCEYPLTVFNRHAQLMFIHVTNLPIMIEGEITGVFGIAKDVTKSRAKDEQLHILERSINVSTNGIVISDAGDDTSPIIYTNDAFQAMSGYSADEIVGKSCDFLVGPNTAPESIEQVRTALKERRECTVEVMHYRKDGTAFWDELQLAPVADAEGKVTHFIGIHQDITERMEHKQQLAFQAEHDALTQLYNRHAFEKRFAAVLQASERKEPNCQWAVLFIDLDGFKPINESMGLAAGDEVLTQVAQRLQQGLDEPSFVARFGGDEFVVALCDNSLQSIADKGEAFLAQLAEPYQVRKQKLYLTASIGVACKCAKGQSAVDLIQQADTAMTFAKRQGRNHLHFFKRAEEHSKRVDIHLRNRFQQAIDEEKLALHYQPIIALQSGEMVGVEALMRWQLEDGSFVPPDTFIPMAEATGQIIPASEWAMEQACVDLKQMLEKREQLCVSVNLSVLQFSRANFFEQIITTIEAHGLANNRIELELTESILMDDSDHAIKLIERFRNAGIATSIDDFGTGFSSLSYLKKLPVNRLKIDRAFIQDIVGKSSDEAIVRGILAMARQLDIEVVAEGIETAEQAIRLTELGCGFGQGYYFAKPKPLAEILKDLE</sequence>
<dbReference type="RefSeq" id="WP_126832064.1">
    <property type="nucleotide sequence ID" value="NZ_PIPT01000001.1"/>
</dbReference>
<feature type="transmembrane region" description="Helical" evidence="1">
    <location>
        <begin position="170"/>
        <end position="191"/>
    </location>
</feature>
<comment type="caution">
    <text evidence="6">The sequence shown here is derived from an EMBL/GenBank/DDBJ whole genome shotgun (WGS) entry which is preliminary data.</text>
</comment>
<dbReference type="Gene3D" id="3.30.450.20">
    <property type="entry name" value="PAS domain"/>
    <property type="match status" value="2"/>
</dbReference>
<keyword evidence="1" id="KW-0812">Transmembrane</keyword>
<keyword evidence="1" id="KW-0472">Membrane</keyword>
<dbReference type="CDD" id="cd00130">
    <property type="entry name" value="PAS"/>
    <property type="match status" value="2"/>
</dbReference>
<accession>A0A432XPH8</accession>
<feature type="transmembrane region" description="Helical" evidence="1">
    <location>
        <begin position="110"/>
        <end position="128"/>
    </location>
</feature>
<evidence type="ECO:0000313" key="6">
    <source>
        <dbReference type="EMBL" id="RUO50582.1"/>
    </source>
</evidence>
<reference evidence="7" key="1">
    <citation type="journal article" date="2018" name="Front. Microbiol.">
        <title>Genome-Based Analysis Reveals the Taxonomy and Diversity of the Family Idiomarinaceae.</title>
        <authorList>
            <person name="Liu Y."/>
            <person name="Lai Q."/>
            <person name="Shao Z."/>
        </authorList>
    </citation>
    <scope>NUCLEOTIDE SEQUENCE [LARGE SCALE GENOMIC DNA]</scope>
    <source>
        <strain evidence="7">SW15</strain>
    </source>
</reference>
<dbReference type="Pfam" id="PF00563">
    <property type="entry name" value="EAL"/>
    <property type="match status" value="1"/>
</dbReference>
<feature type="domain" description="PAC" evidence="3">
    <location>
        <begin position="690"/>
        <end position="742"/>
    </location>
</feature>
<dbReference type="InterPro" id="IPR000014">
    <property type="entry name" value="PAS"/>
</dbReference>
<dbReference type="PROSITE" id="PS50887">
    <property type="entry name" value="GGDEF"/>
    <property type="match status" value="1"/>
</dbReference>
<dbReference type="InterPro" id="IPR000700">
    <property type="entry name" value="PAS-assoc_C"/>
</dbReference>
<evidence type="ECO:0000259" key="2">
    <source>
        <dbReference type="PROSITE" id="PS50112"/>
    </source>
</evidence>